<name>A0ABW5U8P7_9RHOB</name>
<gene>
    <name evidence="1" type="ORF">ACFSUD_19035</name>
</gene>
<accession>A0ABW5U8P7</accession>
<dbReference type="Proteomes" id="UP001597474">
    <property type="component" value="Unassembled WGS sequence"/>
</dbReference>
<protein>
    <recommendedName>
        <fullName evidence="3">Glycosyltransferase family 1 protein</fullName>
    </recommendedName>
</protein>
<evidence type="ECO:0008006" key="3">
    <source>
        <dbReference type="Google" id="ProtNLM"/>
    </source>
</evidence>
<proteinExistence type="predicted"/>
<evidence type="ECO:0000313" key="1">
    <source>
        <dbReference type="EMBL" id="MFD2741660.1"/>
    </source>
</evidence>
<evidence type="ECO:0000313" key="2">
    <source>
        <dbReference type="Proteomes" id="UP001597474"/>
    </source>
</evidence>
<sequence>METAIGLCDASGLPVHVVDRPSFPPWRTGTIADTSLRRITDIVPETQITRKLRVSLPAALLSSRKASGPIVEQVLNDIAQCYDSLLVIDFDPFAEITAPANATHWFDEIDDFSKHRRMPGRDRRAFAAKRARGHAIHTASSLESTVGDSIPNWVFTPIAPTAEDGCTPYEFGYIGYVDNKIDIDLVARLAAVGPMGIWGNILDAEVERKLSEIPGISLMGEFCAPDLQGIMAQFRIGVIPFLLDRIHGNSPIKYYQYSAAHKPCLSTSAFGLKRDNLLVIDAAGLGDALARVPMLDAAAWSEVTRQNNQGKDLFEARLKTEIERMP</sequence>
<dbReference type="EMBL" id="JBHUMP010000038">
    <property type="protein sequence ID" value="MFD2741660.1"/>
    <property type="molecule type" value="Genomic_DNA"/>
</dbReference>
<keyword evidence="2" id="KW-1185">Reference proteome</keyword>
<dbReference type="RefSeq" id="WP_386376087.1">
    <property type="nucleotide sequence ID" value="NZ_JBHUMP010000038.1"/>
</dbReference>
<comment type="caution">
    <text evidence="1">The sequence shown here is derived from an EMBL/GenBank/DDBJ whole genome shotgun (WGS) entry which is preliminary data.</text>
</comment>
<organism evidence="1 2">
    <name type="scientific">Sulfitobacter aestuarii</name>
    <dbReference type="NCBI Taxonomy" id="2161676"/>
    <lineage>
        <taxon>Bacteria</taxon>
        <taxon>Pseudomonadati</taxon>
        <taxon>Pseudomonadota</taxon>
        <taxon>Alphaproteobacteria</taxon>
        <taxon>Rhodobacterales</taxon>
        <taxon>Roseobacteraceae</taxon>
        <taxon>Sulfitobacter</taxon>
    </lineage>
</organism>
<dbReference type="Gene3D" id="3.40.50.2000">
    <property type="entry name" value="Glycogen Phosphorylase B"/>
    <property type="match status" value="1"/>
</dbReference>
<reference evidence="2" key="1">
    <citation type="journal article" date="2019" name="Int. J. Syst. Evol. Microbiol.">
        <title>The Global Catalogue of Microorganisms (GCM) 10K type strain sequencing project: providing services to taxonomists for standard genome sequencing and annotation.</title>
        <authorList>
            <consortium name="The Broad Institute Genomics Platform"/>
            <consortium name="The Broad Institute Genome Sequencing Center for Infectious Disease"/>
            <person name="Wu L."/>
            <person name="Ma J."/>
        </authorList>
    </citation>
    <scope>NUCLEOTIDE SEQUENCE [LARGE SCALE GENOMIC DNA]</scope>
    <source>
        <strain evidence="2">TISTR 2562</strain>
    </source>
</reference>